<proteinExistence type="predicted"/>
<dbReference type="Gene3D" id="2.40.128.270">
    <property type="match status" value="1"/>
</dbReference>
<protein>
    <submittedName>
        <fullName evidence="2">Heat shock protein HslJ</fullName>
    </submittedName>
</protein>
<reference evidence="2 3" key="1">
    <citation type="submission" date="2018-04" db="EMBL/GenBank/DDBJ databases">
        <title>Genomic Encyclopedia of Archaeal and Bacterial Type Strains, Phase II (KMG-II): from individual species to whole genera.</title>
        <authorList>
            <person name="Goeker M."/>
        </authorList>
    </citation>
    <scope>NUCLEOTIDE SEQUENCE [LARGE SCALE GENOMIC DNA]</scope>
    <source>
        <strain evidence="2 3">DSM 12244</strain>
    </source>
</reference>
<dbReference type="InterPro" id="IPR038670">
    <property type="entry name" value="HslJ-like_sf"/>
</dbReference>
<dbReference type="AlphaFoldDB" id="A0A2T6CIQ3"/>
<dbReference type="EMBL" id="QBKU01000001">
    <property type="protein sequence ID" value="PTX75379.1"/>
    <property type="molecule type" value="Genomic_DNA"/>
</dbReference>
<dbReference type="RefSeq" id="WP_231476700.1">
    <property type="nucleotide sequence ID" value="NZ_CP081109.1"/>
</dbReference>
<keyword evidence="2" id="KW-0346">Stress response</keyword>
<dbReference type="PANTHER" id="PTHR35535">
    <property type="entry name" value="HEAT SHOCK PROTEIN HSLJ"/>
    <property type="match status" value="1"/>
</dbReference>
<gene>
    <name evidence="2" type="ORF">C8N31_10131</name>
</gene>
<evidence type="ECO:0000313" key="3">
    <source>
        <dbReference type="Proteomes" id="UP000244092"/>
    </source>
</evidence>
<accession>A0A2T6CIQ3</accession>
<organism evidence="2 3">
    <name type="scientific">Sulfitobacter mediterraneus</name>
    <dbReference type="NCBI Taxonomy" id="83219"/>
    <lineage>
        <taxon>Bacteria</taxon>
        <taxon>Pseudomonadati</taxon>
        <taxon>Pseudomonadota</taxon>
        <taxon>Alphaproteobacteria</taxon>
        <taxon>Rhodobacterales</taxon>
        <taxon>Roseobacteraceae</taxon>
        <taxon>Sulfitobacter</taxon>
    </lineage>
</organism>
<dbReference type="PROSITE" id="PS51257">
    <property type="entry name" value="PROKAR_LIPOPROTEIN"/>
    <property type="match status" value="1"/>
</dbReference>
<dbReference type="InterPro" id="IPR005184">
    <property type="entry name" value="DUF306_Meta_HslJ"/>
</dbReference>
<sequence length="144" mass="15567">MTLADARCPTYLRGMKWIAPLVPLSLAAGCFADETLRGYGAADKTWMLTEARDFAANPEITLTFPETGRIAGQAPCNSYFATMDVPYPWFETGPIAATKRACPDLRTEAAFFNALEAATLSEVLGNTLILSDDDGMLMVFRSGG</sequence>
<feature type="domain" description="DUF306" evidence="1">
    <location>
        <begin position="42"/>
        <end position="140"/>
    </location>
</feature>
<dbReference type="Pfam" id="PF03724">
    <property type="entry name" value="META"/>
    <property type="match status" value="1"/>
</dbReference>
<evidence type="ECO:0000259" key="1">
    <source>
        <dbReference type="Pfam" id="PF03724"/>
    </source>
</evidence>
<dbReference type="PANTHER" id="PTHR35535:SF1">
    <property type="entry name" value="HEAT SHOCK PROTEIN HSLJ"/>
    <property type="match status" value="1"/>
</dbReference>
<name>A0A2T6CIQ3_9RHOB</name>
<evidence type="ECO:0000313" key="2">
    <source>
        <dbReference type="EMBL" id="PTX75379.1"/>
    </source>
</evidence>
<comment type="caution">
    <text evidence="2">The sequence shown here is derived from an EMBL/GenBank/DDBJ whole genome shotgun (WGS) entry which is preliminary data.</text>
</comment>
<dbReference type="InterPro" id="IPR053147">
    <property type="entry name" value="Hsp_HslJ-like"/>
</dbReference>
<dbReference type="Proteomes" id="UP000244092">
    <property type="component" value="Unassembled WGS sequence"/>
</dbReference>